<gene>
    <name evidence="4" type="ORF">KK1_024441</name>
</gene>
<evidence type="ECO:0000313" key="4">
    <source>
        <dbReference type="EMBL" id="KYP53548.1"/>
    </source>
</evidence>
<dbReference type="Pfam" id="PF20167">
    <property type="entry name" value="Transposase_32"/>
    <property type="match status" value="1"/>
</dbReference>
<keyword evidence="5" id="KW-1185">Reference proteome</keyword>
<feature type="compositionally biased region" description="Basic and acidic residues" evidence="1">
    <location>
        <begin position="538"/>
        <end position="552"/>
    </location>
</feature>
<dbReference type="InterPro" id="IPR046796">
    <property type="entry name" value="Transposase_32_dom"/>
</dbReference>
<keyword evidence="2" id="KW-1133">Transmembrane helix</keyword>
<dbReference type="Gramene" id="C.cajan_23753.t">
    <property type="protein sequence ID" value="C.cajan_23753.t"/>
    <property type="gene ID" value="C.cajan_23753"/>
</dbReference>
<accession>A0A151SFN4</accession>
<evidence type="ECO:0000256" key="1">
    <source>
        <dbReference type="SAM" id="MobiDB-lite"/>
    </source>
</evidence>
<reference evidence="4" key="1">
    <citation type="journal article" date="2012" name="Nat. Biotechnol.">
        <title>Draft genome sequence of pigeonpea (Cajanus cajan), an orphan legume crop of resource-poor farmers.</title>
        <authorList>
            <person name="Varshney R.K."/>
            <person name="Chen W."/>
            <person name="Li Y."/>
            <person name="Bharti A.K."/>
            <person name="Saxena R.K."/>
            <person name="Schlueter J.A."/>
            <person name="Donoghue M.T."/>
            <person name="Azam S."/>
            <person name="Fan G."/>
            <person name="Whaley A.M."/>
            <person name="Farmer A.D."/>
            <person name="Sheridan J."/>
            <person name="Iwata A."/>
            <person name="Tuteja R."/>
            <person name="Penmetsa R.V."/>
            <person name="Wu W."/>
            <person name="Upadhyaya H.D."/>
            <person name="Yang S.P."/>
            <person name="Shah T."/>
            <person name="Saxena K.B."/>
            <person name="Michael T."/>
            <person name="McCombie W.R."/>
            <person name="Yang B."/>
            <person name="Zhang G."/>
            <person name="Yang H."/>
            <person name="Wang J."/>
            <person name="Spillane C."/>
            <person name="Cook D.R."/>
            <person name="May G.D."/>
            <person name="Xu X."/>
            <person name="Jackson S.A."/>
        </authorList>
    </citation>
    <scope>NUCLEOTIDE SEQUENCE [LARGE SCALE GENOMIC DNA]</scope>
</reference>
<evidence type="ECO:0000313" key="5">
    <source>
        <dbReference type="Proteomes" id="UP000075243"/>
    </source>
</evidence>
<dbReference type="AlphaFoldDB" id="A0A151SFN4"/>
<keyword evidence="2" id="KW-0472">Membrane</keyword>
<dbReference type="Proteomes" id="UP000075243">
    <property type="component" value="Unassembled WGS sequence"/>
</dbReference>
<organism evidence="4 5">
    <name type="scientific">Cajanus cajan</name>
    <name type="common">Pigeon pea</name>
    <name type="synonym">Cajanus indicus</name>
    <dbReference type="NCBI Taxonomy" id="3821"/>
    <lineage>
        <taxon>Eukaryota</taxon>
        <taxon>Viridiplantae</taxon>
        <taxon>Streptophyta</taxon>
        <taxon>Embryophyta</taxon>
        <taxon>Tracheophyta</taxon>
        <taxon>Spermatophyta</taxon>
        <taxon>Magnoliopsida</taxon>
        <taxon>eudicotyledons</taxon>
        <taxon>Gunneridae</taxon>
        <taxon>Pentapetalae</taxon>
        <taxon>rosids</taxon>
        <taxon>fabids</taxon>
        <taxon>Fabales</taxon>
        <taxon>Fabaceae</taxon>
        <taxon>Papilionoideae</taxon>
        <taxon>50 kb inversion clade</taxon>
        <taxon>NPAAA clade</taxon>
        <taxon>indigoferoid/millettioid clade</taxon>
        <taxon>Phaseoleae</taxon>
        <taxon>Cajanus</taxon>
    </lineage>
</organism>
<proteinExistence type="predicted"/>
<protein>
    <recommendedName>
        <fullName evidence="3">Putative plant transposon protein domain-containing protein</fullName>
    </recommendedName>
</protein>
<feature type="region of interest" description="Disordered" evidence="1">
    <location>
        <begin position="528"/>
        <end position="611"/>
    </location>
</feature>
<feature type="region of interest" description="Disordered" evidence="1">
    <location>
        <begin position="403"/>
        <end position="449"/>
    </location>
</feature>
<keyword evidence="2" id="KW-0812">Transmembrane</keyword>
<sequence length="611" mass="67073">MEIRRISLRLGSRLKQMARDSRTSSDQLSDTSLFLGKITCSALSAIPRALSAPHFDSFLMLLCAHSALALALSALHLVCCVVWLYARNALACALSALLAESLIAFCAKRACLCAKGVPGKETVCRLRSAPPSVSLARPSILLNFFCIILHILFSSMERRKLLMERKVSLKPEEASDFVAEYTRRRWERLGSYPEPANIAIVREFYANAVTIDDDAPATYTSYVRGHSISFTPATINEFLHTTLELGQQCEYSQFLTTRMPSDIRHTQIEEAVCREGGRFHQSTHGLPLHIKRTNLLPVAKIWMNLIHSNLAPVDHASDIHLNRSYILFNILSGKRIDLGTLIAEEIQSCADSTIGNAKLGHPSQITHLCRRAGVDTSVGPFERPRQSIDARYVSAHCQLSPSFHEGEAPATAPEVPPQAEAPEIPLPQPQAPQAPEIPPPQHQVPEVPSQQATVISPIVFDTAMQMIFRAQRMIMDTIRAHAAVTAPDLQFPYSMEEFGTATTWPGVQAIFERGGGESTVVFKDRAANTEPEVQPDVEAEREAAKDPIHADTEDPELQSSEEAIRVEPLSTFDSLEVDVGVDEEMPTASDIAATDAMIDDEAAGSSKSAPV</sequence>
<dbReference type="EMBL" id="KQ483412">
    <property type="protein sequence ID" value="KYP53548.1"/>
    <property type="molecule type" value="Genomic_DNA"/>
</dbReference>
<evidence type="ECO:0000256" key="2">
    <source>
        <dbReference type="SAM" id="Phobius"/>
    </source>
</evidence>
<feature type="domain" description="Putative plant transposon protein" evidence="3">
    <location>
        <begin position="183"/>
        <end position="375"/>
    </location>
</feature>
<feature type="compositionally biased region" description="Acidic residues" evidence="1">
    <location>
        <begin position="575"/>
        <end position="585"/>
    </location>
</feature>
<feature type="transmembrane region" description="Helical" evidence="2">
    <location>
        <begin position="135"/>
        <end position="153"/>
    </location>
</feature>
<feature type="transmembrane region" description="Helical" evidence="2">
    <location>
        <begin position="58"/>
        <end position="86"/>
    </location>
</feature>
<feature type="compositionally biased region" description="Pro residues" evidence="1">
    <location>
        <begin position="424"/>
        <end position="442"/>
    </location>
</feature>
<feature type="compositionally biased region" description="Low complexity" evidence="1">
    <location>
        <begin position="408"/>
        <end position="423"/>
    </location>
</feature>
<evidence type="ECO:0000259" key="3">
    <source>
        <dbReference type="Pfam" id="PF20167"/>
    </source>
</evidence>
<name>A0A151SFN4_CAJCA</name>